<organism evidence="1 2">
    <name type="scientific">Fraxinus pennsylvanica</name>
    <dbReference type="NCBI Taxonomy" id="56036"/>
    <lineage>
        <taxon>Eukaryota</taxon>
        <taxon>Viridiplantae</taxon>
        <taxon>Streptophyta</taxon>
        <taxon>Embryophyta</taxon>
        <taxon>Tracheophyta</taxon>
        <taxon>Spermatophyta</taxon>
        <taxon>Magnoliopsida</taxon>
        <taxon>eudicotyledons</taxon>
        <taxon>Gunneridae</taxon>
        <taxon>Pentapetalae</taxon>
        <taxon>asterids</taxon>
        <taxon>lamiids</taxon>
        <taxon>Lamiales</taxon>
        <taxon>Oleaceae</taxon>
        <taxon>Oleeae</taxon>
        <taxon>Fraxinus</taxon>
    </lineage>
</organism>
<dbReference type="EMBL" id="OU503053">
    <property type="protein sequence ID" value="CAI9781933.1"/>
    <property type="molecule type" value="Genomic_DNA"/>
</dbReference>
<dbReference type="Gene3D" id="3.10.280.10">
    <property type="entry name" value="Mitochondrial glycoprotein"/>
    <property type="match status" value="1"/>
</dbReference>
<dbReference type="GO" id="GO:0005759">
    <property type="term" value="C:mitochondrial matrix"/>
    <property type="evidence" value="ECO:0007669"/>
    <property type="project" value="InterPro"/>
</dbReference>
<protein>
    <submittedName>
        <fullName evidence="1">Uncharacterized protein</fullName>
    </submittedName>
</protein>
<dbReference type="PANTHER" id="PTHR10826">
    <property type="entry name" value="COMPLEMENT COMPONENT 1"/>
    <property type="match status" value="1"/>
</dbReference>
<evidence type="ECO:0000313" key="2">
    <source>
        <dbReference type="Proteomes" id="UP000834106"/>
    </source>
</evidence>
<reference evidence="1" key="1">
    <citation type="submission" date="2023-05" db="EMBL/GenBank/DDBJ databases">
        <authorList>
            <person name="Huff M."/>
        </authorList>
    </citation>
    <scope>NUCLEOTIDE SEQUENCE</scope>
</reference>
<dbReference type="InterPro" id="IPR003428">
    <property type="entry name" value="MAM33"/>
</dbReference>
<accession>A0AAD2EA54</accession>
<evidence type="ECO:0000313" key="1">
    <source>
        <dbReference type="EMBL" id="CAI9781933.1"/>
    </source>
</evidence>
<gene>
    <name evidence="1" type="ORF">FPE_LOCUS29363</name>
</gene>
<sequence length="266" mass="30111">MFTVHLSSLQFTLYWTIDFSSTFRPSPLLPFPLFLYDEDKDDDEEGSVAAANTRSLLFPQNHFFISNPQRPQSHSTKRALANTIGRTASRVVPLAIWASSGSRRYHHHYSALFDAVKTRGNLSRKLFPRSFSASIHHYSPKRPSSDKSLLRVIESEIQCAQESEDNDEVVEVHQGFPFKIEDHPGWQTITVTRESQGETISVEVHMPDLVTGEENDDGNDPQLSIPLVVRVSKRNGPCLKFGCTLTLMRLQLTACLLRTLRALKTK</sequence>
<dbReference type="AlphaFoldDB" id="A0AAD2EA54"/>
<keyword evidence="2" id="KW-1185">Reference proteome</keyword>
<dbReference type="Pfam" id="PF02330">
    <property type="entry name" value="MAM33"/>
    <property type="match status" value="1"/>
</dbReference>
<dbReference type="Proteomes" id="UP000834106">
    <property type="component" value="Chromosome 18"/>
</dbReference>
<dbReference type="SUPFAM" id="SSF54529">
    <property type="entry name" value="Mitochondrial glycoprotein MAM33-like"/>
    <property type="match status" value="1"/>
</dbReference>
<name>A0AAD2EA54_9LAMI</name>
<proteinExistence type="predicted"/>
<dbReference type="PANTHER" id="PTHR10826:SF41">
    <property type="entry name" value="MITOCHONDRIAL GLYCOPROTEIN FAMILY PROTEIN"/>
    <property type="match status" value="1"/>
</dbReference>
<dbReference type="InterPro" id="IPR036561">
    <property type="entry name" value="MAM33_sf"/>
</dbReference>